<evidence type="ECO:0000313" key="1">
    <source>
        <dbReference type="EMBL" id="EJW98945.1"/>
    </source>
</evidence>
<dbReference type="EMBL" id="AMCI01004033">
    <property type="protein sequence ID" value="EJW98945.1"/>
    <property type="molecule type" value="Genomic_DNA"/>
</dbReference>
<proteinExistence type="predicted"/>
<protein>
    <submittedName>
        <fullName evidence="1">Uncharacterized protein</fullName>
    </submittedName>
</protein>
<organism evidence="1">
    <name type="scientific">gut metagenome</name>
    <dbReference type="NCBI Taxonomy" id="749906"/>
    <lineage>
        <taxon>unclassified sequences</taxon>
        <taxon>metagenomes</taxon>
        <taxon>organismal metagenomes</taxon>
    </lineage>
</organism>
<reference evidence="1" key="1">
    <citation type="journal article" date="2012" name="PLoS ONE">
        <title>Gene sets for utilization of primary and secondary nutrition supplies in the distal gut of endangered iberian lynx.</title>
        <authorList>
            <person name="Alcaide M."/>
            <person name="Messina E."/>
            <person name="Richter M."/>
            <person name="Bargiela R."/>
            <person name="Peplies J."/>
            <person name="Huws S.A."/>
            <person name="Newbold C.J."/>
            <person name="Golyshin P.N."/>
            <person name="Simon M.A."/>
            <person name="Lopez G."/>
            <person name="Yakimov M.M."/>
            <person name="Ferrer M."/>
        </authorList>
    </citation>
    <scope>NUCLEOTIDE SEQUENCE</scope>
</reference>
<name>J9CFW9_9ZZZZ</name>
<sequence length="45" mass="5076">MRCAIPHGTAIPETLGAHNGVALRRDRIRVNNREENGSACLRRRH</sequence>
<accession>J9CFW9</accession>
<gene>
    <name evidence="1" type="ORF">EVA_12947</name>
</gene>
<comment type="caution">
    <text evidence="1">The sequence shown here is derived from an EMBL/GenBank/DDBJ whole genome shotgun (WGS) entry which is preliminary data.</text>
</comment>
<dbReference type="AlphaFoldDB" id="J9CFW9"/>